<dbReference type="RefSeq" id="WP_084116554.1">
    <property type="nucleotide sequence ID" value="NZ_FWXH01000012.1"/>
</dbReference>
<dbReference type="InterPro" id="IPR036291">
    <property type="entry name" value="NAD(P)-bd_dom_sf"/>
</dbReference>
<keyword evidence="10" id="KW-0444">Lipid biosynthesis</keyword>
<name>A0A1W1XQT7_9CLOT</name>
<evidence type="ECO:0000256" key="7">
    <source>
        <dbReference type="ARBA" id="ARBA00048508"/>
    </source>
</evidence>
<reference evidence="12 13" key="1">
    <citation type="submission" date="2017-04" db="EMBL/GenBank/DDBJ databases">
        <authorList>
            <person name="Afonso C.L."/>
            <person name="Miller P.J."/>
            <person name="Scott M.A."/>
            <person name="Spackman E."/>
            <person name="Goraichik I."/>
            <person name="Dimitrov K.M."/>
            <person name="Suarez D.L."/>
            <person name="Swayne D.E."/>
        </authorList>
    </citation>
    <scope>NUCLEOTIDE SEQUENCE [LARGE SCALE GENOMIC DNA]</scope>
    <source>
        <strain evidence="12 13">DSM 12555</strain>
    </source>
</reference>
<dbReference type="InterPro" id="IPR002347">
    <property type="entry name" value="SDR_fam"/>
</dbReference>
<gene>
    <name evidence="12" type="ORF">SAMN02745134_02739</name>
</gene>
<feature type="binding site" evidence="9">
    <location>
        <begin position="156"/>
        <end position="160"/>
    </location>
    <ligand>
        <name>NADP(+)</name>
        <dbReference type="ChEBI" id="CHEBI:58349"/>
    </ligand>
</feature>
<comment type="pathway">
    <text evidence="1 10">Lipid metabolism; fatty acid biosynthesis.</text>
</comment>
<dbReference type="PRINTS" id="PR00080">
    <property type="entry name" value="SDRFAMILY"/>
</dbReference>
<feature type="binding site" evidence="9">
    <location>
        <begin position="15"/>
        <end position="18"/>
    </location>
    <ligand>
        <name>NADP(+)</name>
        <dbReference type="ChEBI" id="CHEBI:58349"/>
    </ligand>
</feature>
<dbReference type="PRINTS" id="PR00081">
    <property type="entry name" value="GDHRDH"/>
</dbReference>
<dbReference type="STRING" id="1121291.SAMN02745134_02739"/>
<keyword evidence="6" id="KW-0753">Steroid metabolism</keyword>
<comment type="subunit">
    <text evidence="10">Homotetramer.</text>
</comment>
<dbReference type="SUPFAM" id="SSF51735">
    <property type="entry name" value="NAD(P)-binding Rossmann-fold domains"/>
    <property type="match status" value="1"/>
</dbReference>
<dbReference type="NCBIfam" id="NF004199">
    <property type="entry name" value="PRK05653.1-4"/>
    <property type="match status" value="1"/>
</dbReference>
<feature type="active site" description="Proton acceptor" evidence="8">
    <location>
        <position position="156"/>
    </location>
</feature>
<evidence type="ECO:0000256" key="4">
    <source>
        <dbReference type="ARBA" id="ARBA00022857"/>
    </source>
</evidence>
<dbReference type="PANTHER" id="PTHR42879:SF2">
    <property type="entry name" value="3-OXOACYL-[ACYL-CARRIER-PROTEIN] REDUCTASE FABG"/>
    <property type="match status" value="1"/>
</dbReference>
<dbReference type="InterPro" id="IPR050259">
    <property type="entry name" value="SDR"/>
</dbReference>
<dbReference type="SMART" id="SM00822">
    <property type="entry name" value="PKS_KR"/>
    <property type="match status" value="1"/>
</dbReference>
<dbReference type="GO" id="GO:0051287">
    <property type="term" value="F:NAD binding"/>
    <property type="evidence" value="ECO:0007669"/>
    <property type="project" value="UniProtKB-UniRule"/>
</dbReference>
<accession>A0A1W1XQT7</accession>
<evidence type="ECO:0000259" key="11">
    <source>
        <dbReference type="SMART" id="SM00822"/>
    </source>
</evidence>
<evidence type="ECO:0000256" key="8">
    <source>
        <dbReference type="PIRSR" id="PIRSR611284-1"/>
    </source>
</evidence>
<dbReference type="GO" id="GO:0008202">
    <property type="term" value="P:steroid metabolic process"/>
    <property type="evidence" value="ECO:0007669"/>
    <property type="project" value="UniProtKB-KW"/>
</dbReference>
<evidence type="ECO:0000256" key="9">
    <source>
        <dbReference type="PIRSR" id="PIRSR611284-2"/>
    </source>
</evidence>
<dbReference type="PROSITE" id="PS00061">
    <property type="entry name" value="ADH_SHORT"/>
    <property type="match status" value="1"/>
</dbReference>
<dbReference type="GO" id="GO:0004316">
    <property type="term" value="F:3-oxoacyl-[acyl-carrier-protein] reductase (NADPH) activity"/>
    <property type="evidence" value="ECO:0007669"/>
    <property type="project" value="UniProtKB-UniRule"/>
</dbReference>
<evidence type="ECO:0000256" key="3">
    <source>
        <dbReference type="ARBA" id="ARBA00012948"/>
    </source>
</evidence>
<feature type="domain" description="Ketoreductase" evidence="11">
    <location>
        <begin position="9"/>
        <end position="192"/>
    </location>
</feature>
<keyword evidence="13" id="KW-1185">Reference proteome</keyword>
<proteinExistence type="inferred from homology"/>
<evidence type="ECO:0000256" key="1">
    <source>
        <dbReference type="ARBA" id="ARBA00005194"/>
    </source>
</evidence>
<organism evidence="12 13">
    <name type="scientific">Clostridium acidisoli DSM 12555</name>
    <dbReference type="NCBI Taxonomy" id="1121291"/>
    <lineage>
        <taxon>Bacteria</taxon>
        <taxon>Bacillati</taxon>
        <taxon>Bacillota</taxon>
        <taxon>Clostridia</taxon>
        <taxon>Eubacteriales</taxon>
        <taxon>Clostridiaceae</taxon>
        <taxon>Clostridium</taxon>
    </lineage>
</organism>
<dbReference type="NCBIfam" id="NF004198">
    <property type="entry name" value="PRK05653.1-3"/>
    <property type="match status" value="1"/>
</dbReference>
<sequence>MSGISLQGKTAVITGASRGIGKAIALSLAELGANIVVNYRSTPVDELVKEIEAKGVKAIAVKADVSKFDEAEELIKEAVRVFGTLDILINNAGITKDGLVIRMKEEDFDKVIEVNLKGAFNTIRHASGIMLKKRSGRIINITSVVGITGNAGQLNYSSAKAGLIGMTKSLARELGSRGVTVNAVAPGFIQSDMTDKLSDKQKEAIMSGIPLKKAGNTEDVANAVAFLVSDMASYITGQVVNVDGGMVMQ</sequence>
<dbReference type="NCBIfam" id="NF009466">
    <property type="entry name" value="PRK12826.1-2"/>
    <property type="match status" value="1"/>
</dbReference>
<keyword evidence="10" id="KW-0443">Lipid metabolism</keyword>
<dbReference type="UniPathway" id="UPA00094"/>
<evidence type="ECO:0000256" key="5">
    <source>
        <dbReference type="ARBA" id="ARBA00023002"/>
    </source>
</evidence>
<dbReference type="CDD" id="cd05333">
    <property type="entry name" value="BKR_SDR_c"/>
    <property type="match status" value="1"/>
</dbReference>
<keyword evidence="5 10" id="KW-0560">Oxidoreductase</keyword>
<dbReference type="Proteomes" id="UP000192468">
    <property type="component" value="Unassembled WGS sequence"/>
</dbReference>
<dbReference type="Gene3D" id="3.40.50.720">
    <property type="entry name" value="NAD(P)-binding Rossmann-like Domain"/>
    <property type="match status" value="1"/>
</dbReference>
<keyword evidence="10" id="KW-0275">Fatty acid biosynthesis</keyword>
<keyword evidence="10" id="KW-0276">Fatty acid metabolism</keyword>
<dbReference type="EMBL" id="FWXH01000012">
    <property type="protein sequence ID" value="SMC26234.1"/>
    <property type="molecule type" value="Genomic_DNA"/>
</dbReference>
<feature type="binding site" evidence="9">
    <location>
        <position position="189"/>
    </location>
    <ligand>
        <name>NADP(+)</name>
        <dbReference type="ChEBI" id="CHEBI:58349"/>
    </ligand>
</feature>
<dbReference type="EC" id="1.1.1.100" evidence="3 10"/>
<evidence type="ECO:0000313" key="13">
    <source>
        <dbReference type="Proteomes" id="UP000192468"/>
    </source>
</evidence>
<dbReference type="Pfam" id="PF13561">
    <property type="entry name" value="adh_short_C2"/>
    <property type="match status" value="1"/>
</dbReference>
<dbReference type="PANTHER" id="PTHR42879">
    <property type="entry name" value="3-OXOACYL-(ACYL-CARRIER-PROTEIN) REDUCTASE"/>
    <property type="match status" value="1"/>
</dbReference>
<dbReference type="NCBIfam" id="NF005559">
    <property type="entry name" value="PRK07231.1"/>
    <property type="match status" value="1"/>
</dbReference>
<protein>
    <recommendedName>
        <fullName evidence="3 10">3-oxoacyl-[acyl-carrier-protein] reductase</fullName>
        <ecNumber evidence="3 10">1.1.1.100</ecNumber>
    </recommendedName>
</protein>
<evidence type="ECO:0000256" key="10">
    <source>
        <dbReference type="RuleBase" id="RU366074"/>
    </source>
</evidence>
<dbReference type="FunFam" id="3.40.50.720:FF:000115">
    <property type="entry name" value="3-oxoacyl-[acyl-carrier-protein] reductase FabG"/>
    <property type="match status" value="1"/>
</dbReference>
<comment type="similarity">
    <text evidence="2 10">Belongs to the short-chain dehydrogenases/reductases (SDR) family.</text>
</comment>
<dbReference type="InterPro" id="IPR057326">
    <property type="entry name" value="KR_dom"/>
</dbReference>
<dbReference type="NCBIfam" id="TIGR01830">
    <property type="entry name" value="3oxo_ACP_reduc"/>
    <property type="match status" value="1"/>
</dbReference>
<dbReference type="InterPro" id="IPR020904">
    <property type="entry name" value="Sc_DH/Rdtase_CS"/>
</dbReference>
<evidence type="ECO:0000256" key="6">
    <source>
        <dbReference type="ARBA" id="ARBA00023221"/>
    </source>
</evidence>
<comment type="catalytic activity">
    <reaction evidence="7 10">
        <text>a (3R)-hydroxyacyl-[ACP] + NADP(+) = a 3-oxoacyl-[ACP] + NADPH + H(+)</text>
        <dbReference type="Rhea" id="RHEA:17397"/>
        <dbReference type="Rhea" id="RHEA-COMP:9916"/>
        <dbReference type="Rhea" id="RHEA-COMP:9945"/>
        <dbReference type="ChEBI" id="CHEBI:15378"/>
        <dbReference type="ChEBI" id="CHEBI:57783"/>
        <dbReference type="ChEBI" id="CHEBI:58349"/>
        <dbReference type="ChEBI" id="CHEBI:78776"/>
        <dbReference type="ChEBI" id="CHEBI:78827"/>
        <dbReference type="EC" id="1.1.1.100"/>
    </reaction>
</comment>
<evidence type="ECO:0000313" key="12">
    <source>
        <dbReference type="EMBL" id="SMC26234.1"/>
    </source>
</evidence>
<dbReference type="GO" id="GO:0006633">
    <property type="term" value="P:fatty acid biosynthetic process"/>
    <property type="evidence" value="ECO:0007669"/>
    <property type="project" value="UniProtKB-UniPathway"/>
</dbReference>
<evidence type="ECO:0000256" key="2">
    <source>
        <dbReference type="ARBA" id="ARBA00006484"/>
    </source>
</evidence>
<dbReference type="OrthoDB" id="9803333at2"/>
<comment type="function">
    <text evidence="10">Catalyzes the NADPH-dependent reduction of beta-ketoacyl-ACP substrates to beta-hydroxyacyl-ACP products, the first reductive step in the elongation cycle of fatty acid biosynthesis.</text>
</comment>
<feature type="binding site" evidence="9">
    <location>
        <position position="91"/>
    </location>
    <ligand>
        <name>NADP(+)</name>
        <dbReference type="ChEBI" id="CHEBI:58349"/>
    </ligand>
</feature>
<dbReference type="InterPro" id="IPR011284">
    <property type="entry name" value="3oxo_ACP_reduc"/>
</dbReference>
<dbReference type="AlphaFoldDB" id="A0A1W1XQT7"/>
<keyword evidence="4 9" id="KW-0521">NADP</keyword>